<name>A0A0E9QSA4_ANGAN</name>
<feature type="region of interest" description="Disordered" evidence="1">
    <location>
        <begin position="1"/>
        <end position="27"/>
    </location>
</feature>
<evidence type="ECO:0000313" key="2">
    <source>
        <dbReference type="EMBL" id="JAH19160.1"/>
    </source>
</evidence>
<sequence>MTKTNGMDLECPESREAWHWGGGGGQT</sequence>
<reference evidence="2" key="1">
    <citation type="submission" date="2014-11" db="EMBL/GenBank/DDBJ databases">
        <authorList>
            <person name="Amaro Gonzalez C."/>
        </authorList>
    </citation>
    <scope>NUCLEOTIDE SEQUENCE</scope>
</reference>
<proteinExistence type="predicted"/>
<accession>A0A0E9QSA4</accession>
<dbReference type="EMBL" id="GBXM01089417">
    <property type="protein sequence ID" value="JAH19160.1"/>
    <property type="molecule type" value="Transcribed_RNA"/>
</dbReference>
<protein>
    <submittedName>
        <fullName evidence="2">Uncharacterized protein</fullName>
    </submittedName>
</protein>
<dbReference type="AlphaFoldDB" id="A0A0E9QSA4"/>
<reference evidence="2" key="2">
    <citation type="journal article" date="2015" name="Fish Shellfish Immunol.">
        <title>Early steps in the European eel (Anguilla anguilla)-Vibrio vulnificus interaction in the gills: Role of the RtxA13 toxin.</title>
        <authorList>
            <person name="Callol A."/>
            <person name="Pajuelo D."/>
            <person name="Ebbesson L."/>
            <person name="Teles M."/>
            <person name="MacKenzie S."/>
            <person name="Amaro C."/>
        </authorList>
    </citation>
    <scope>NUCLEOTIDE SEQUENCE</scope>
</reference>
<evidence type="ECO:0000256" key="1">
    <source>
        <dbReference type="SAM" id="MobiDB-lite"/>
    </source>
</evidence>
<organism evidence="2">
    <name type="scientific">Anguilla anguilla</name>
    <name type="common">European freshwater eel</name>
    <name type="synonym">Muraena anguilla</name>
    <dbReference type="NCBI Taxonomy" id="7936"/>
    <lineage>
        <taxon>Eukaryota</taxon>
        <taxon>Metazoa</taxon>
        <taxon>Chordata</taxon>
        <taxon>Craniata</taxon>
        <taxon>Vertebrata</taxon>
        <taxon>Euteleostomi</taxon>
        <taxon>Actinopterygii</taxon>
        <taxon>Neopterygii</taxon>
        <taxon>Teleostei</taxon>
        <taxon>Anguilliformes</taxon>
        <taxon>Anguillidae</taxon>
        <taxon>Anguilla</taxon>
    </lineage>
</organism>